<dbReference type="RefSeq" id="WP_161340277.1">
    <property type="nucleotide sequence ID" value="NZ_JBHSDG010000003.1"/>
</dbReference>
<sequence length="192" mass="21654">MTDLPFTLDLAVSMPDPAWADLTPNLQTRTEEITSIALQEISRVFELKPIAGSQQPSVEISLVFTNDSDIRALNRDYRGKDQPTNVLSFPDSPLDQAELEQAVRLGEPLLLGDIVLARETLIREAEAQHKNVSDHFAHLLCHGVLHLAGFDHMDENEAVEMENLEIMILRRLHIANPYELSDQPRQETPDLK</sequence>
<dbReference type="GO" id="GO:0005737">
    <property type="term" value="C:cytoplasm"/>
    <property type="evidence" value="ECO:0007669"/>
    <property type="project" value="UniProtKB-SubCell"/>
</dbReference>
<name>A0A845MJ39_9PROT</name>
<dbReference type="PROSITE" id="PS01306">
    <property type="entry name" value="UPF0054"/>
    <property type="match status" value="1"/>
</dbReference>
<evidence type="ECO:0000256" key="6">
    <source>
        <dbReference type="ARBA" id="ARBA00022833"/>
    </source>
</evidence>
<evidence type="ECO:0000313" key="9">
    <source>
        <dbReference type="Proteomes" id="UP000445696"/>
    </source>
</evidence>
<feature type="binding site" evidence="7">
    <location>
        <position position="146"/>
    </location>
    <ligand>
        <name>Zn(2+)</name>
        <dbReference type="ChEBI" id="CHEBI:29105"/>
        <note>catalytic</note>
    </ligand>
</feature>
<feature type="binding site" evidence="7">
    <location>
        <position position="142"/>
    </location>
    <ligand>
        <name>Zn(2+)</name>
        <dbReference type="ChEBI" id="CHEBI:29105"/>
        <note>catalytic</note>
    </ligand>
</feature>
<comment type="subcellular location">
    <subcellularLocation>
        <location evidence="7">Cytoplasm</location>
    </subcellularLocation>
</comment>
<dbReference type="GO" id="GO:0006364">
    <property type="term" value="P:rRNA processing"/>
    <property type="evidence" value="ECO:0007669"/>
    <property type="project" value="UniProtKB-UniRule"/>
</dbReference>
<keyword evidence="2 7" id="KW-0540">Nuclease</keyword>
<dbReference type="SUPFAM" id="SSF55486">
    <property type="entry name" value="Metalloproteases ('zincins'), catalytic domain"/>
    <property type="match status" value="1"/>
</dbReference>
<accession>A0A845MJ39</accession>
<keyword evidence="7" id="KW-0698">rRNA processing</keyword>
<dbReference type="HAMAP" id="MF_00009">
    <property type="entry name" value="Endoribonucl_YbeY"/>
    <property type="match status" value="1"/>
</dbReference>
<evidence type="ECO:0000256" key="3">
    <source>
        <dbReference type="ARBA" id="ARBA00022723"/>
    </source>
</evidence>
<keyword evidence="3 7" id="KW-0479">Metal-binding</keyword>
<comment type="caution">
    <text evidence="8">The sequence shown here is derived from an EMBL/GenBank/DDBJ whole genome shotgun (WGS) entry which is preliminary data.</text>
</comment>
<keyword evidence="7" id="KW-0963">Cytoplasm</keyword>
<dbReference type="OrthoDB" id="9807740at2"/>
<evidence type="ECO:0000256" key="5">
    <source>
        <dbReference type="ARBA" id="ARBA00022801"/>
    </source>
</evidence>
<comment type="function">
    <text evidence="7">Single strand-specific metallo-endoribonuclease involved in late-stage 70S ribosome quality control and in maturation of the 3' terminus of the 16S rRNA.</text>
</comment>
<dbReference type="GO" id="GO:0004521">
    <property type="term" value="F:RNA endonuclease activity"/>
    <property type="evidence" value="ECO:0007669"/>
    <property type="project" value="UniProtKB-UniRule"/>
</dbReference>
<gene>
    <name evidence="7 8" type="primary">ybeY</name>
    <name evidence="8" type="ORF">GQF03_16045</name>
</gene>
<organism evidence="8 9">
    <name type="scientific">Sneathiella chungangensis</name>
    <dbReference type="NCBI Taxonomy" id="1418234"/>
    <lineage>
        <taxon>Bacteria</taxon>
        <taxon>Pseudomonadati</taxon>
        <taxon>Pseudomonadota</taxon>
        <taxon>Alphaproteobacteria</taxon>
        <taxon>Sneathiellales</taxon>
        <taxon>Sneathiellaceae</taxon>
        <taxon>Sneathiella</taxon>
    </lineage>
</organism>
<dbReference type="InterPro" id="IPR002036">
    <property type="entry name" value="YbeY"/>
</dbReference>
<protein>
    <recommendedName>
        <fullName evidence="7">Endoribonuclease YbeY</fullName>
        <ecNumber evidence="7">3.1.-.-</ecNumber>
    </recommendedName>
</protein>
<keyword evidence="4 7" id="KW-0255">Endonuclease</keyword>
<dbReference type="InterPro" id="IPR023091">
    <property type="entry name" value="MetalPrtase_cat_dom_sf_prd"/>
</dbReference>
<evidence type="ECO:0000256" key="1">
    <source>
        <dbReference type="ARBA" id="ARBA00010875"/>
    </source>
</evidence>
<dbReference type="AlphaFoldDB" id="A0A845MJ39"/>
<dbReference type="PANTHER" id="PTHR46986:SF1">
    <property type="entry name" value="ENDORIBONUCLEASE YBEY, CHLOROPLASTIC"/>
    <property type="match status" value="1"/>
</dbReference>
<dbReference type="NCBIfam" id="TIGR00043">
    <property type="entry name" value="rRNA maturation RNase YbeY"/>
    <property type="match status" value="1"/>
</dbReference>
<dbReference type="Proteomes" id="UP000445696">
    <property type="component" value="Unassembled WGS sequence"/>
</dbReference>
<comment type="similarity">
    <text evidence="1 7">Belongs to the endoribonuclease YbeY family.</text>
</comment>
<feature type="binding site" evidence="7">
    <location>
        <position position="152"/>
    </location>
    <ligand>
        <name>Zn(2+)</name>
        <dbReference type="ChEBI" id="CHEBI:29105"/>
        <note>catalytic</note>
    </ligand>
</feature>
<keyword evidence="5 7" id="KW-0378">Hydrolase</keyword>
<keyword evidence="6 7" id="KW-0862">Zinc</keyword>
<dbReference type="EMBL" id="WTVA01000015">
    <property type="protein sequence ID" value="MZR23849.1"/>
    <property type="molecule type" value="Genomic_DNA"/>
</dbReference>
<keyword evidence="9" id="KW-1185">Reference proteome</keyword>
<dbReference type="PANTHER" id="PTHR46986">
    <property type="entry name" value="ENDORIBONUCLEASE YBEY, CHLOROPLASTIC"/>
    <property type="match status" value="1"/>
</dbReference>
<evidence type="ECO:0000313" key="8">
    <source>
        <dbReference type="EMBL" id="MZR23849.1"/>
    </source>
</evidence>
<proteinExistence type="inferred from homology"/>
<evidence type="ECO:0000256" key="2">
    <source>
        <dbReference type="ARBA" id="ARBA00022722"/>
    </source>
</evidence>
<comment type="cofactor">
    <cofactor evidence="7">
        <name>Zn(2+)</name>
        <dbReference type="ChEBI" id="CHEBI:29105"/>
    </cofactor>
    <text evidence="7">Binds 1 zinc ion.</text>
</comment>
<keyword evidence="7" id="KW-0690">Ribosome biogenesis</keyword>
<evidence type="ECO:0000256" key="4">
    <source>
        <dbReference type="ARBA" id="ARBA00022759"/>
    </source>
</evidence>
<reference evidence="8 9" key="1">
    <citation type="journal article" date="2014" name="Int. J. Syst. Evol. Microbiol.">
        <title>Sneathiella chungangensis sp. nov., isolated from a marine sand, and emended description of the genus Sneathiella.</title>
        <authorList>
            <person name="Siamphan C."/>
            <person name="Kim H."/>
            <person name="Lee J.S."/>
            <person name="Kim W."/>
        </authorList>
    </citation>
    <scope>NUCLEOTIDE SEQUENCE [LARGE SCALE GENOMIC DNA]</scope>
    <source>
        <strain evidence="8 9">KCTC 32476</strain>
    </source>
</reference>
<dbReference type="GO" id="GO:0008270">
    <property type="term" value="F:zinc ion binding"/>
    <property type="evidence" value="ECO:0007669"/>
    <property type="project" value="UniProtKB-UniRule"/>
</dbReference>
<evidence type="ECO:0000256" key="7">
    <source>
        <dbReference type="HAMAP-Rule" id="MF_00009"/>
    </source>
</evidence>
<dbReference type="GO" id="GO:0004222">
    <property type="term" value="F:metalloendopeptidase activity"/>
    <property type="evidence" value="ECO:0007669"/>
    <property type="project" value="InterPro"/>
</dbReference>
<dbReference type="EC" id="3.1.-.-" evidence="7"/>
<dbReference type="InterPro" id="IPR020549">
    <property type="entry name" value="YbeY_CS"/>
</dbReference>
<dbReference type="Pfam" id="PF02130">
    <property type="entry name" value="YbeY"/>
    <property type="match status" value="1"/>
</dbReference>
<dbReference type="Gene3D" id="3.40.390.30">
    <property type="entry name" value="Metalloproteases ('zincins'), catalytic domain"/>
    <property type="match status" value="1"/>
</dbReference>